<dbReference type="Gene3D" id="3.90.1580.10">
    <property type="entry name" value="paralog of FGE (formylglycine-generating enzyme)"/>
    <property type="match status" value="1"/>
</dbReference>
<dbReference type="InterPro" id="IPR016187">
    <property type="entry name" value="CTDL_fold"/>
</dbReference>
<dbReference type="InterPro" id="IPR005532">
    <property type="entry name" value="SUMF_dom"/>
</dbReference>
<protein>
    <submittedName>
        <fullName evidence="2">Formylglycine-generating enzyme family protein</fullName>
    </submittedName>
</protein>
<sequence>MRFEFLTVAGLGLSLNVFGQQPAFEKYKQAIPGSAVQFEMIPVKAGSFLMGSSRAADEKPHQVELSAFWMGAREVTHDEFALYLNDETYAENSAVDAITRPSRPYIEVTLGMGKEGGFPANSMKQHGALMYCKWLYEKTGIFYRLPTEAEWEYACKAGTKTTYFFGDDSTHLKDYAWYGANSDQKYHETGLKKPNPWGFYDMLGNVQEWVLDQYGADTYNKREKLTQDPVAVPTVKHPLVVRGGNYNDPAKSLRSAKRSSSDLVWNRRDPQIPKSKWWNADAPFVGFRLVRPLLQPSKQEVEKFFETYLTL</sequence>
<name>A0ABZ0W4A3_9BACT</name>
<gene>
    <name evidence="2" type="ORF">U0035_20400</name>
</gene>
<dbReference type="Proteomes" id="UP001325680">
    <property type="component" value="Chromosome"/>
</dbReference>
<proteinExistence type="predicted"/>
<dbReference type="PANTHER" id="PTHR23150">
    <property type="entry name" value="SULFATASE MODIFYING FACTOR 1, 2"/>
    <property type="match status" value="1"/>
</dbReference>
<dbReference type="InterPro" id="IPR051043">
    <property type="entry name" value="Sulfatase_Mod_Factor_Kinase"/>
</dbReference>
<feature type="domain" description="Sulfatase-modifying factor enzyme-like" evidence="1">
    <location>
        <begin position="39"/>
        <end position="262"/>
    </location>
</feature>
<evidence type="ECO:0000313" key="2">
    <source>
        <dbReference type="EMBL" id="WQD38031.1"/>
    </source>
</evidence>
<dbReference type="InterPro" id="IPR042095">
    <property type="entry name" value="SUMF_sf"/>
</dbReference>
<dbReference type="Pfam" id="PF03781">
    <property type="entry name" value="FGE-sulfatase"/>
    <property type="match status" value="1"/>
</dbReference>
<dbReference type="PANTHER" id="PTHR23150:SF19">
    <property type="entry name" value="FORMYLGLYCINE-GENERATING ENZYME"/>
    <property type="match status" value="1"/>
</dbReference>
<dbReference type="EMBL" id="CP139960">
    <property type="protein sequence ID" value="WQD38031.1"/>
    <property type="molecule type" value="Genomic_DNA"/>
</dbReference>
<keyword evidence="3" id="KW-1185">Reference proteome</keyword>
<dbReference type="RefSeq" id="WP_114790785.1">
    <property type="nucleotide sequence ID" value="NZ_CP139960.1"/>
</dbReference>
<organism evidence="2 3">
    <name type="scientific">Niabella yanshanensis</name>
    <dbReference type="NCBI Taxonomy" id="577386"/>
    <lineage>
        <taxon>Bacteria</taxon>
        <taxon>Pseudomonadati</taxon>
        <taxon>Bacteroidota</taxon>
        <taxon>Chitinophagia</taxon>
        <taxon>Chitinophagales</taxon>
        <taxon>Chitinophagaceae</taxon>
        <taxon>Niabella</taxon>
    </lineage>
</organism>
<dbReference type="SUPFAM" id="SSF56436">
    <property type="entry name" value="C-type lectin-like"/>
    <property type="match status" value="1"/>
</dbReference>
<reference evidence="2 3" key="1">
    <citation type="submission" date="2023-12" db="EMBL/GenBank/DDBJ databases">
        <title>Genome sequencing and assembly of bacterial species from a model synthetic community.</title>
        <authorList>
            <person name="Hogle S.L."/>
        </authorList>
    </citation>
    <scope>NUCLEOTIDE SEQUENCE [LARGE SCALE GENOMIC DNA]</scope>
    <source>
        <strain evidence="2 3">HAMBI_3031</strain>
    </source>
</reference>
<evidence type="ECO:0000259" key="1">
    <source>
        <dbReference type="Pfam" id="PF03781"/>
    </source>
</evidence>
<evidence type="ECO:0000313" key="3">
    <source>
        <dbReference type="Proteomes" id="UP001325680"/>
    </source>
</evidence>
<accession>A0ABZ0W4A3</accession>